<sequence length="523" mass="56589">MSERTAEAATTVDEDGIRVEKSFTDDAFPVPAVMYELSSTREDPVRVRIVDRIPEAFPMDRIGFHPDYESENWTAYKDHRVEFERVLDPGDAVETVFGIRDDDPDLDGFLGTPVIEHVPVGEEIEDVLGTGDTDAVREVLAGDRATLPGMEEPLDAEGGESTPDATDAVETADDASGRDDFDHDDDTDQEPSETPSPRTVPESGTAAVTPRADDGADEAELGAEPEPDVESEPDDGSADQPTSAPVATPRSGLAAELAAEIRSGEADESDLATLRAELDVGVPKSVDVRIARLQSSVADIEAYADALAEFIDSEGTAREILDDLDEKVDAVESEMATLDDRLDAGEEAREDLREDVSRVDGSVESIASGVDDVTDRVDDVSHRVEGVETDVSSVDDAVSEVEASVGEMADDVSRIDEETADVTAAIDDLGDDVETLYEEVDDAAAGLEATEARVEDVESRLGRFDEEFDDLWDDLAEVDTRLTDIEDRLGEDVDDIQAELDGIHDHLEELEAFRKRLNEAFGP</sequence>
<dbReference type="AlphaFoldDB" id="A0ABD5UK13"/>
<dbReference type="EMBL" id="JBHSXI010000012">
    <property type="protein sequence ID" value="MFC6889674.1"/>
    <property type="molecule type" value="Genomic_DNA"/>
</dbReference>
<dbReference type="RefSeq" id="WP_379768697.1">
    <property type="nucleotide sequence ID" value="NZ_JBHSXI010000012.1"/>
</dbReference>
<name>A0ABD5UK13_9EURY</name>
<comment type="caution">
    <text evidence="3">The sequence shown here is derived from an EMBL/GenBank/DDBJ whole genome shotgun (WGS) entry which is preliminary data.</text>
</comment>
<dbReference type="SUPFAM" id="SSF57997">
    <property type="entry name" value="Tropomyosin"/>
    <property type="match status" value="1"/>
</dbReference>
<dbReference type="Proteomes" id="UP001596333">
    <property type="component" value="Unassembled WGS sequence"/>
</dbReference>
<evidence type="ECO:0000313" key="4">
    <source>
        <dbReference type="Proteomes" id="UP001596333"/>
    </source>
</evidence>
<keyword evidence="4" id="KW-1185">Reference proteome</keyword>
<feature type="compositionally biased region" description="Acidic residues" evidence="2">
    <location>
        <begin position="215"/>
        <end position="237"/>
    </location>
</feature>
<dbReference type="Gene3D" id="1.20.5.340">
    <property type="match status" value="2"/>
</dbReference>
<accession>A0ABD5UK13</accession>
<proteinExistence type="predicted"/>
<evidence type="ECO:0000256" key="2">
    <source>
        <dbReference type="SAM" id="MobiDB-lite"/>
    </source>
</evidence>
<feature type="coiled-coil region" evidence="1">
    <location>
        <begin position="321"/>
        <end position="355"/>
    </location>
</feature>
<evidence type="ECO:0000256" key="1">
    <source>
        <dbReference type="SAM" id="Coils"/>
    </source>
</evidence>
<feature type="compositionally biased region" description="Acidic residues" evidence="2">
    <location>
        <begin position="182"/>
        <end position="191"/>
    </location>
</feature>
<gene>
    <name evidence="3" type="ORF">ACFQEY_11685</name>
</gene>
<reference evidence="3 4" key="1">
    <citation type="journal article" date="2019" name="Int. J. Syst. Evol. Microbiol.">
        <title>The Global Catalogue of Microorganisms (GCM) 10K type strain sequencing project: providing services to taxonomists for standard genome sequencing and annotation.</title>
        <authorList>
            <consortium name="The Broad Institute Genomics Platform"/>
            <consortium name="The Broad Institute Genome Sequencing Center for Infectious Disease"/>
            <person name="Wu L."/>
            <person name="Ma J."/>
        </authorList>
    </citation>
    <scope>NUCLEOTIDE SEQUENCE [LARGE SCALE GENOMIC DNA]</scope>
    <source>
        <strain evidence="3 4">Y73</strain>
    </source>
</reference>
<protein>
    <recommendedName>
        <fullName evidence="5">t-SNARE coiled-coil homology domain-containing protein</fullName>
    </recommendedName>
</protein>
<evidence type="ECO:0000313" key="3">
    <source>
        <dbReference type="EMBL" id="MFC6889674.1"/>
    </source>
</evidence>
<feature type="region of interest" description="Disordered" evidence="2">
    <location>
        <begin position="142"/>
        <end position="254"/>
    </location>
</feature>
<feature type="coiled-coil region" evidence="1">
    <location>
        <begin position="440"/>
        <end position="467"/>
    </location>
</feature>
<evidence type="ECO:0008006" key="5">
    <source>
        <dbReference type="Google" id="ProtNLM"/>
    </source>
</evidence>
<keyword evidence="1" id="KW-0175">Coiled coil</keyword>
<organism evidence="3 4">
    <name type="scientific">Halorubrum trueperi</name>
    <dbReference type="NCBI Taxonomy" id="2004704"/>
    <lineage>
        <taxon>Archaea</taxon>
        <taxon>Methanobacteriati</taxon>
        <taxon>Methanobacteriota</taxon>
        <taxon>Stenosarchaea group</taxon>
        <taxon>Halobacteria</taxon>
        <taxon>Halobacteriales</taxon>
        <taxon>Haloferacaceae</taxon>
        <taxon>Halorubrum</taxon>
    </lineage>
</organism>